<gene>
    <name evidence="1" type="ORF">IH622_23075</name>
</gene>
<organism evidence="1 2">
    <name type="scientific">Brucella anthropi</name>
    <name type="common">Ochrobactrum anthropi</name>
    <dbReference type="NCBI Taxonomy" id="529"/>
    <lineage>
        <taxon>Bacteria</taxon>
        <taxon>Pseudomonadati</taxon>
        <taxon>Pseudomonadota</taxon>
        <taxon>Alphaproteobacteria</taxon>
        <taxon>Hyphomicrobiales</taxon>
        <taxon>Brucellaceae</taxon>
        <taxon>Brucella/Ochrobactrum group</taxon>
        <taxon>Brucella</taxon>
    </lineage>
</organism>
<name>A0A8I0NAQ5_BRUAN</name>
<dbReference type="EMBL" id="JACZKO010000063">
    <property type="protein sequence ID" value="MBE0563680.1"/>
    <property type="molecule type" value="Genomic_DNA"/>
</dbReference>
<protein>
    <submittedName>
        <fullName evidence="1">Uncharacterized protein</fullName>
    </submittedName>
</protein>
<evidence type="ECO:0000313" key="1">
    <source>
        <dbReference type="EMBL" id="MBE0563680.1"/>
    </source>
</evidence>
<reference evidence="1" key="1">
    <citation type="submission" date="2020-09" db="EMBL/GenBank/DDBJ databases">
        <authorList>
            <person name="Dalcin Martins P."/>
        </authorList>
    </citation>
    <scope>NUCLEOTIDE SEQUENCE</scope>
    <source>
        <strain evidence="1">MAG47</strain>
    </source>
</reference>
<dbReference type="Proteomes" id="UP000642265">
    <property type="component" value="Unassembled WGS sequence"/>
</dbReference>
<dbReference type="AlphaFoldDB" id="A0A8I0NAQ5"/>
<accession>A0A8I0NAQ5</accession>
<sequence>MTTHPDIETYTRFTCILVAATEDAVQVDISPNVSEKSTLKWIPRSLLHGADDIRLDRNDFGQKIQLRVMDWKAKQLGVGIH</sequence>
<reference evidence="1" key="2">
    <citation type="submission" date="2020-10" db="EMBL/GenBank/DDBJ databases">
        <title>Enrichment of novel Verrucomicrobia, Bacteroidetes and Krumholzibacteria in an oxygen-limited, methane- and iron-fed bioreactor inoculated with Bothnian Sea sediments.</title>
        <authorList>
            <person name="Martins P.D."/>
            <person name="de Jong A."/>
            <person name="Lenstra W.K."/>
            <person name="van Helmond N.A.G.M."/>
            <person name="Slomp C.P."/>
            <person name="Jetten M.S.M."/>
            <person name="Welte C.U."/>
            <person name="Rasigraf O."/>
        </authorList>
    </citation>
    <scope>NUCLEOTIDE SEQUENCE</scope>
    <source>
        <strain evidence="1">MAG47</strain>
    </source>
</reference>
<evidence type="ECO:0000313" key="2">
    <source>
        <dbReference type="Proteomes" id="UP000642265"/>
    </source>
</evidence>
<comment type="caution">
    <text evidence="1">The sequence shown here is derived from an EMBL/GenBank/DDBJ whole genome shotgun (WGS) entry which is preliminary data.</text>
</comment>
<proteinExistence type="predicted"/>